<evidence type="ECO:0000313" key="15">
    <source>
        <dbReference type="Proteomes" id="UP000230750"/>
    </source>
</evidence>
<dbReference type="SMART" id="SM00179">
    <property type="entry name" value="EGF_CA"/>
    <property type="match status" value="3"/>
</dbReference>
<sequence length="235" mass="25906">MCQNYILADPKLRDSVEVRQSYGQPRNFRLPWPIKYSQNRCENGATCIDLLNRYACECVFGHEGELCDVVTDYCASNPCAEGSSCLARIGGFSCLCPDWLTGDLCEENVDRCLGSPCQHGSTCVDSVAAGYRCLCTIGYVGLHCQTDLDDCHTQPCHHGGSCVDLAFPVLCIIHLYIPVNKLTPLKLDNSCSQSVICVLRLSSTRDRDMISTVSKQQPGSREEPNDAELIRAILN</sequence>
<name>A0A2G8K711_STIJA</name>
<evidence type="ECO:0000256" key="8">
    <source>
        <dbReference type="ARBA" id="ARBA00022989"/>
    </source>
</evidence>
<feature type="disulfide bond" evidence="12">
    <location>
        <begin position="96"/>
        <end position="105"/>
    </location>
</feature>
<dbReference type="SUPFAM" id="SSF57196">
    <property type="entry name" value="EGF/Laminin"/>
    <property type="match status" value="3"/>
</dbReference>
<keyword evidence="15" id="KW-1185">Reference proteome</keyword>
<dbReference type="Pfam" id="PF00008">
    <property type="entry name" value="EGF"/>
    <property type="match status" value="2"/>
</dbReference>
<dbReference type="PRINTS" id="PR00010">
    <property type="entry name" value="EGFBLOOD"/>
</dbReference>
<protein>
    <recommendedName>
        <fullName evidence="13">EGF-like domain-containing protein</fullName>
    </recommendedName>
</protein>
<dbReference type="InterPro" id="IPR013032">
    <property type="entry name" value="EGF-like_CS"/>
</dbReference>
<dbReference type="SMART" id="SM00181">
    <property type="entry name" value="EGF"/>
    <property type="match status" value="3"/>
</dbReference>
<dbReference type="InterPro" id="IPR000742">
    <property type="entry name" value="EGF"/>
</dbReference>
<evidence type="ECO:0000256" key="7">
    <source>
        <dbReference type="ARBA" id="ARBA00022837"/>
    </source>
</evidence>
<dbReference type="Proteomes" id="UP000230750">
    <property type="component" value="Unassembled WGS sequence"/>
</dbReference>
<evidence type="ECO:0000256" key="5">
    <source>
        <dbReference type="ARBA" id="ARBA00022729"/>
    </source>
</evidence>
<keyword evidence="5" id="KW-0732">Signal</keyword>
<comment type="subcellular location">
    <subcellularLocation>
        <location evidence="1">Cell membrane</location>
        <topology evidence="1">Single-pass type I membrane protein</topology>
    </subcellularLocation>
</comment>
<dbReference type="PANTHER" id="PTHR24049">
    <property type="entry name" value="CRUMBS FAMILY MEMBER"/>
    <property type="match status" value="1"/>
</dbReference>
<dbReference type="PROSITE" id="PS00022">
    <property type="entry name" value="EGF_1"/>
    <property type="match status" value="3"/>
</dbReference>
<dbReference type="Pfam" id="PF12661">
    <property type="entry name" value="hEGF"/>
    <property type="match status" value="1"/>
</dbReference>
<keyword evidence="10 12" id="KW-1015">Disulfide bond</keyword>
<dbReference type="PROSITE" id="PS00010">
    <property type="entry name" value="ASX_HYDROXYL"/>
    <property type="match status" value="1"/>
</dbReference>
<comment type="caution">
    <text evidence="14">The sequence shown here is derived from an EMBL/GenBank/DDBJ whole genome shotgun (WGS) entry which is preliminary data.</text>
</comment>
<evidence type="ECO:0000259" key="13">
    <source>
        <dbReference type="PROSITE" id="PS50026"/>
    </source>
</evidence>
<dbReference type="InterPro" id="IPR000152">
    <property type="entry name" value="EGF-type_Asp/Asn_hydroxyl_site"/>
</dbReference>
<evidence type="ECO:0000256" key="3">
    <source>
        <dbReference type="ARBA" id="ARBA00022536"/>
    </source>
</evidence>
<keyword evidence="8" id="KW-1133">Transmembrane helix</keyword>
<proteinExistence type="predicted"/>
<dbReference type="InterPro" id="IPR051022">
    <property type="entry name" value="Notch_Cell-Fate_Det"/>
</dbReference>
<dbReference type="FunFam" id="2.10.25.10:FF:000006">
    <property type="entry name" value="Versican core protein-like isoform 1"/>
    <property type="match status" value="1"/>
</dbReference>
<organism evidence="14 15">
    <name type="scientific">Stichopus japonicus</name>
    <name type="common">Sea cucumber</name>
    <dbReference type="NCBI Taxonomy" id="307972"/>
    <lineage>
        <taxon>Eukaryota</taxon>
        <taxon>Metazoa</taxon>
        <taxon>Echinodermata</taxon>
        <taxon>Eleutherozoa</taxon>
        <taxon>Echinozoa</taxon>
        <taxon>Holothuroidea</taxon>
        <taxon>Aspidochirotacea</taxon>
        <taxon>Aspidochirotida</taxon>
        <taxon>Stichopodidae</taxon>
        <taxon>Apostichopus</taxon>
    </lineage>
</organism>
<evidence type="ECO:0000256" key="9">
    <source>
        <dbReference type="ARBA" id="ARBA00023136"/>
    </source>
</evidence>
<dbReference type="PROSITE" id="PS01186">
    <property type="entry name" value="EGF_2"/>
    <property type="match status" value="1"/>
</dbReference>
<feature type="domain" description="EGF-like" evidence="13">
    <location>
        <begin position="33"/>
        <end position="68"/>
    </location>
</feature>
<dbReference type="InterPro" id="IPR001881">
    <property type="entry name" value="EGF-like_Ca-bd_dom"/>
</dbReference>
<gene>
    <name evidence="14" type="ORF">BSL78_19397</name>
</gene>
<dbReference type="GO" id="GO:0005509">
    <property type="term" value="F:calcium ion binding"/>
    <property type="evidence" value="ECO:0007669"/>
    <property type="project" value="InterPro"/>
</dbReference>
<dbReference type="Gene3D" id="2.10.25.10">
    <property type="entry name" value="Laminin"/>
    <property type="match status" value="3"/>
</dbReference>
<dbReference type="EMBL" id="MRZV01000827">
    <property type="protein sequence ID" value="PIK43762.1"/>
    <property type="molecule type" value="Genomic_DNA"/>
</dbReference>
<feature type="disulfide bond" evidence="12">
    <location>
        <begin position="58"/>
        <end position="67"/>
    </location>
</feature>
<feature type="domain" description="EGF-like" evidence="13">
    <location>
        <begin position="108"/>
        <end position="145"/>
    </location>
</feature>
<evidence type="ECO:0000256" key="1">
    <source>
        <dbReference type="ARBA" id="ARBA00004251"/>
    </source>
</evidence>
<evidence type="ECO:0000256" key="6">
    <source>
        <dbReference type="ARBA" id="ARBA00022737"/>
    </source>
</evidence>
<feature type="disulfide bond" evidence="12">
    <location>
        <begin position="135"/>
        <end position="144"/>
    </location>
</feature>
<evidence type="ECO:0000313" key="14">
    <source>
        <dbReference type="EMBL" id="PIK43762.1"/>
    </source>
</evidence>
<evidence type="ECO:0000256" key="11">
    <source>
        <dbReference type="ARBA" id="ARBA00023180"/>
    </source>
</evidence>
<keyword evidence="7" id="KW-0106">Calcium</keyword>
<keyword evidence="6" id="KW-0677">Repeat</keyword>
<keyword evidence="3 12" id="KW-0245">EGF-like domain</keyword>
<evidence type="ECO:0000256" key="2">
    <source>
        <dbReference type="ARBA" id="ARBA00022475"/>
    </source>
</evidence>
<keyword evidence="2" id="KW-1003">Cell membrane</keyword>
<feature type="domain" description="EGF-like" evidence="13">
    <location>
        <begin position="70"/>
        <end position="106"/>
    </location>
</feature>
<accession>A0A2G8K711</accession>
<dbReference type="GO" id="GO:0005886">
    <property type="term" value="C:plasma membrane"/>
    <property type="evidence" value="ECO:0007669"/>
    <property type="project" value="UniProtKB-SubCell"/>
</dbReference>
<keyword evidence="4" id="KW-0812">Transmembrane</keyword>
<dbReference type="PROSITE" id="PS50026">
    <property type="entry name" value="EGF_3"/>
    <property type="match status" value="3"/>
</dbReference>
<evidence type="ECO:0000256" key="10">
    <source>
        <dbReference type="ARBA" id="ARBA00023157"/>
    </source>
</evidence>
<dbReference type="OrthoDB" id="283575at2759"/>
<dbReference type="FunFam" id="2.10.25.10:FF:000109">
    <property type="entry name" value="Notch homolog 4, [Drosophila]"/>
    <property type="match status" value="1"/>
</dbReference>
<dbReference type="STRING" id="307972.A0A2G8K711"/>
<keyword evidence="9" id="KW-0472">Membrane</keyword>
<keyword evidence="11" id="KW-0325">Glycoprotein</keyword>
<dbReference type="GO" id="GO:0007154">
    <property type="term" value="P:cell communication"/>
    <property type="evidence" value="ECO:0007669"/>
    <property type="project" value="UniProtKB-ARBA"/>
</dbReference>
<evidence type="ECO:0000256" key="12">
    <source>
        <dbReference type="PROSITE-ProRule" id="PRU00076"/>
    </source>
</evidence>
<dbReference type="AlphaFoldDB" id="A0A2G8K711"/>
<evidence type="ECO:0000256" key="4">
    <source>
        <dbReference type="ARBA" id="ARBA00022692"/>
    </source>
</evidence>
<comment type="caution">
    <text evidence="12">Lacks conserved residue(s) required for the propagation of feature annotation.</text>
</comment>
<dbReference type="GO" id="GO:0023052">
    <property type="term" value="P:signaling"/>
    <property type="evidence" value="ECO:0007669"/>
    <property type="project" value="UniProtKB-ARBA"/>
</dbReference>
<dbReference type="CDD" id="cd00054">
    <property type="entry name" value="EGF_CA"/>
    <property type="match status" value="3"/>
</dbReference>
<dbReference type="FunFam" id="2.10.25.10:FF:000391">
    <property type="entry name" value="Weary, isoform C"/>
    <property type="match status" value="1"/>
</dbReference>
<reference evidence="14 15" key="1">
    <citation type="journal article" date="2017" name="PLoS Biol.">
        <title>The sea cucumber genome provides insights into morphological evolution and visceral regeneration.</title>
        <authorList>
            <person name="Zhang X."/>
            <person name="Sun L."/>
            <person name="Yuan J."/>
            <person name="Sun Y."/>
            <person name="Gao Y."/>
            <person name="Zhang L."/>
            <person name="Li S."/>
            <person name="Dai H."/>
            <person name="Hamel J.F."/>
            <person name="Liu C."/>
            <person name="Yu Y."/>
            <person name="Liu S."/>
            <person name="Lin W."/>
            <person name="Guo K."/>
            <person name="Jin S."/>
            <person name="Xu P."/>
            <person name="Storey K.B."/>
            <person name="Huan P."/>
            <person name="Zhang T."/>
            <person name="Zhou Y."/>
            <person name="Zhang J."/>
            <person name="Lin C."/>
            <person name="Li X."/>
            <person name="Xing L."/>
            <person name="Huo D."/>
            <person name="Sun M."/>
            <person name="Wang L."/>
            <person name="Mercier A."/>
            <person name="Li F."/>
            <person name="Yang H."/>
            <person name="Xiang J."/>
        </authorList>
    </citation>
    <scope>NUCLEOTIDE SEQUENCE [LARGE SCALE GENOMIC DNA]</scope>
    <source>
        <strain evidence="14">Shaxun</strain>
        <tissue evidence="14">Muscle</tissue>
    </source>
</reference>